<reference evidence="6" key="1">
    <citation type="submission" date="2019-11" db="EMBL/GenBank/DDBJ databases">
        <title>Isolation and characterization of a novel species in the genus Sulfuriferula.</title>
        <authorList>
            <person name="Mochizuki J."/>
            <person name="Kojima H."/>
            <person name="Fukui M."/>
        </authorList>
    </citation>
    <scope>NUCLEOTIDE SEQUENCE [LARGE SCALE GENOMIC DNA]</scope>
    <source>
        <strain evidence="6">SGTM</strain>
    </source>
</reference>
<dbReference type="Gene3D" id="1.10.10.10">
    <property type="entry name" value="Winged helix-like DNA-binding domain superfamily/Winged helix DNA-binding domain"/>
    <property type="match status" value="1"/>
</dbReference>
<dbReference type="InterPro" id="IPR000835">
    <property type="entry name" value="HTH_MarR-typ"/>
</dbReference>
<keyword evidence="6" id="KW-1185">Reference proteome</keyword>
<keyword evidence="3" id="KW-0804">Transcription</keyword>
<organism evidence="5 6">
    <name type="scientific">Sulfuriferula nivalis</name>
    <dbReference type="NCBI Taxonomy" id="2675298"/>
    <lineage>
        <taxon>Bacteria</taxon>
        <taxon>Pseudomonadati</taxon>
        <taxon>Pseudomonadota</taxon>
        <taxon>Betaproteobacteria</taxon>
        <taxon>Nitrosomonadales</taxon>
        <taxon>Sulfuricellaceae</taxon>
        <taxon>Sulfuriferula</taxon>
    </lineage>
</organism>
<evidence type="ECO:0000256" key="3">
    <source>
        <dbReference type="ARBA" id="ARBA00023163"/>
    </source>
</evidence>
<dbReference type="SMART" id="SM00347">
    <property type="entry name" value="HTH_MARR"/>
    <property type="match status" value="1"/>
</dbReference>
<dbReference type="GO" id="GO:0003700">
    <property type="term" value="F:DNA-binding transcription factor activity"/>
    <property type="evidence" value="ECO:0007669"/>
    <property type="project" value="InterPro"/>
</dbReference>
<sequence length="190" mass="21719">MVNQCFNAFEQRLDNIAEQISGQPRQEVKLSRIQIMIAKKLQELMNHNLQPYGINDTIWTALVMIYSSTGRWLYPSDLSHVLGSSRTHITRFADEMVAKGWLSRREHEEDRRKTVLTLTAAGIALVEAIMPKQWSVYQAIWQDFSAGEKDLMENLQRKLLDTLGSFDAFSQPDKSAVAMCTSVQNKGVKR</sequence>
<keyword evidence="2" id="KW-0238">DNA-binding</keyword>
<evidence type="ECO:0000313" key="5">
    <source>
        <dbReference type="EMBL" id="BBP01417.1"/>
    </source>
</evidence>
<evidence type="ECO:0000313" key="6">
    <source>
        <dbReference type="Proteomes" id="UP000463939"/>
    </source>
</evidence>
<dbReference type="PRINTS" id="PR00598">
    <property type="entry name" value="HTHMARR"/>
</dbReference>
<accession>A0A809SEH0</accession>
<dbReference type="InterPro" id="IPR036390">
    <property type="entry name" value="WH_DNA-bd_sf"/>
</dbReference>
<dbReference type="InterPro" id="IPR036388">
    <property type="entry name" value="WH-like_DNA-bd_sf"/>
</dbReference>
<name>A0A809SEH0_9PROT</name>
<dbReference type="Proteomes" id="UP000463939">
    <property type="component" value="Chromosome"/>
</dbReference>
<dbReference type="SUPFAM" id="SSF46785">
    <property type="entry name" value="Winged helix' DNA-binding domain"/>
    <property type="match status" value="1"/>
</dbReference>
<dbReference type="EMBL" id="AP021881">
    <property type="protein sequence ID" value="BBP01417.1"/>
    <property type="molecule type" value="Genomic_DNA"/>
</dbReference>
<evidence type="ECO:0000259" key="4">
    <source>
        <dbReference type="PROSITE" id="PS50995"/>
    </source>
</evidence>
<proteinExistence type="predicted"/>
<dbReference type="GO" id="GO:0003677">
    <property type="term" value="F:DNA binding"/>
    <property type="evidence" value="ECO:0007669"/>
    <property type="project" value="UniProtKB-KW"/>
</dbReference>
<feature type="domain" description="HTH marR-type" evidence="4">
    <location>
        <begin position="27"/>
        <end position="161"/>
    </location>
</feature>
<dbReference type="RefSeq" id="WP_162085198.1">
    <property type="nucleotide sequence ID" value="NZ_AP021881.1"/>
</dbReference>
<gene>
    <name evidence="5" type="ORF">SFSGTM_21250</name>
</gene>
<dbReference type="PROSITE" id="PS50995">
    <property type="entry name" value="HTH_MARR_2"/>
    <property type="match status" value="1"/>
</dbReference>
<keyword evidence="1" id="KW-0805">Transcription regulation</keyword>
<evidence type="ECO:0000256" key="1">
    <source>
        <dbReference type="ARBA" id="ARBA00023015"/>
    </source>
</evidence>
<dbReference type="Pfam" id="PF01047">
    <property type="entry name" value="MarR"/>
    <property type="match status" value="1"/>
</dbReference>
<evidence type="ECO:0000256" key="2">
    <source>
        <dbReference type="ARBA" id="ARBA00023125"/>
    </source>
</evidence>
<dbReference type="KEGG" id="sniv:SFSGTM_21250"/>
<dbReference type="PANTHER" id="PTHR42756:SF1">
    <property type="entry name" value="TRANSCRIPTIONAL REPRESSOR OF EMRAB OPERON"/>
    <property type="match status" value="1"/>
</dbReference>
<dbReference type="AlphaFoldDB" id="A0A809SEH0"/>
<dbReference type="PANTHER" id="PTHR42756">
    <property type="entry name" value="TRANSCRIPTIONAL REGULATOR, MARR"/>
    <property type="match status" value="1"/>
</dbReference>
<protein>
    <recommendedName>
        <fullName evidence="4">HTH marR-type domain-containing protein</fullName>
    </recommendedName>
</protein>